<evidence type="ECO:0000313" key="3">
    <source>
        <dbReference type="EMBL" id="KAJ6221308.1"/>
    </source>
</evidence>
<dbReference type="EMBL" id="JAPWDV010000002">
    <property type="protein sequence ID" value="KAJ6221308.1"/>
    <property type="molecule type" value="Genomic_DNA"/>
</dbReference>
<evidence type="ECO:0000313" key="4">
    <source>
        <dbReference type="Proteomes" id="UP001142055"/>
    </source>
</evidence>
<keyword evidence="2" id="KW-1133">Transmembrane helix</keyword>
<keyword evidence="4" id="KW-1185">Reference proteome</keyword>
<protein>
    <recommendedName>
        <fullName evidence="5">Transmembrane protein</fullName>
    </recommendedName>
</protein>
<organism evidence="3 4">
    <name type="scientific">Blomia tropicalis</name>
    <name type="common">Mite</name>
    <dbReference type="NCBI Taxonomy" id="40697"/>
    <lineage>
        <taxon>Eukaryota</taxon>
        <taxon>Metazoa</taxon>
        <taxon>Ecdysozoa</taxon>
        <taxon>Arthropoda</taxon>
        <taxon>Chelicerata</taxon>
        <taxon>Arachnida</taxon>
        <taxon>Acari</taxon>
        <taxon>Acariformes</taxon>
        <taxon>Sarcoptiformes</taxon>
        <taxon>Astigmata</taxon>
        <taxon>Glycyphagoidea</taxon>
        <taxon>Echimyopodidae</taxon>
        <taxon>Blomia</taxon>
    </lineage>
</organism>
<keyword evidence="2" id="KW-0812">Transmembrane</keyword>
<dbReference type="AlphaFoldDB" id="A0A9Q0M9S9"/>
<dbReference type="OMA" id="SKVRRCS"/>
<feature type="transmembrane region" description="Helical" evidence="2">
    <location>
        <begin position="95"/>
        <end position="113"/>
    </location>
</feature>
<comment type="caution">
    <text evidence="3">The sequence shown here is derived from an EMBL/GenBank/DDBJ whole genome shotgun (WGS) entry which is preliminary data.</text>
</comment>
<feature type="transmembrane region" description="Helical" evidence="2">
    <location>
        <begin position="140"/>
        <end position="160"/>
    </location>
</feature>
<evidence type="ECO:0000256" key="2">
    <source>
        <dbReference type="SAM" id="Phobius"/>
    </source>
</evidence>
<gene>
    <name evidence="3" type="ORF">RDWZM_007120</name>
</gene>
<evidence type="ECO:0000256" key="1">
    <source>
        <dbReference type="SAM" id="MobiDB-lite"/>
    </source>
</evidence>
<proteinExistence type="predicted"/>
<reference evidence="3" key="1">
    <citation type="submission" date="2022-12" db="EMBL/GenBank/DDBJ databases">
        <title>Genome assemblies of Blomia tropicalis.</title>
        <authorList>
            <person name="Cui Y."/>
        </authorList>
    </citation>
    <scope>NUCLEOTIDE SEQUENCE</scope>
    <source>
        <tissue evidence="3">Adult mites</tissue>
    </source>
</reference>
<feature type="region of interest" description="Disordered" evidence="1">
    <location>
        <begin position="1"/>
        <end position="23"/>
    </location>
</feature>
<keyword evidence="2" id="KW-0472">Membrane</keyword>
<feature type="transmembrane region" description="Helical" evidence="2">
    <location>
        <begin position="213"/>
        <end position="235"/>
    </location>
</feature>
<accession>A0A9Q0M9S9</accession>
<feature type="transmembrane region" description="Helical" evidence="2">
    <location>
        <begin position="180"/>
        <end position="201"/>
    </location>
</feature>
<dbReference type="Proteomes" id="UP001142055">
    <property type="component" value="Chromosome 2"/>
</dbReference>
<sequence>MMNSKVSISMSTSSADSFGQHNQQHNILQQTRGSSQKRLLHSDSSISYQMSHYRREDSIQQPQSPAIINELLSRNLSSYMNQDDDEIETTTSRSFIHGFILVSVMISSLIAFICSKVRRCSSTTFSLIDVNTIEDCSKYFHFYSTMTIISCLITFLIYFLHLIAQCDILCLTRKKYEYEITTIVIIGSLLSFSIICYSIRIDIFAESFTLTSLILSTISSILYFIRAIILIFEMIQQRRKRYEKKQSFRDLAMMRRSISKDQSSVAEVQPTTTKVISYVRSSQRTKTISTSVSDDLEDDVFIQ</sequence>
<evidence type="ECO:0008006" key="5">
    <source>
        <dbReference type="Google" id="ProtNLM"/>
    </source>
</evidence>
<name>A0A9Q0M9S9_BLOTA</name>